<reference evidence="15" key="1">
    <citation type="submission" date="2017-06" db="EMBL/GenBank/DDBJ databases">
        <authorList>
            <person name="Varghese N."/>
            <person name="Submissions S."/>
        </authorList>
    </citation>
    <scope>NUCLEOTIDE SEQUENCE [LARGE SCALE GENOMIC DNA]</scope>
    <source>
        <strain evidence="15">DSM 137</strain>
    </source>
</reference>
<feature type="domain" description="TonB-dependent receptor plug" evidence="13">
    <location>
        <begin position="61"/>
        <end position="148"/>
    </location>
</feature>
<evidence type="ECO:0000256" key="6">
    <source>
        <dbReference type="ARBA" id="ARBA00023136"/>
    </source>
</evidence>
<dbReference type="PANTHER" id="PTHR30069:SF49">
    <property type="entry name" value="OUTER MEMBRANE PROTEIN C"/>
    <property type="match status" value="1"/>
</dbReference>
<evidence type="ECO:0000256" key="4">
    <source>
        <dbReference type="ARBA" id="ARBA00022692"/>
    </source>
</evidence>
<protein>
    <submittedName>
        <fullName evidence="14">Iron complex outermembrane recepter protein</fullName>
    </submittedName>
</protein>
<feature type="signal peptide" evidence="11">
    <location>
        <begin position="1"/>
        <end position="21"/>
    </location>
</feature>
<dbReference type="SUPFAM" id="SSF56935">
    <property type="entry name" value="Porins"/>
    <property type="match status" value="1"/>
</dbReference>
<dbReference type="InterPro" id="IPR039426">
    <property type="entry name" value="TonB-dep_rcpt-like"/>
</dbReference>
<dbReference type="GO" id="GO:0015344">
    <property type="term" value="F:siderophore uptake transmembrane transporter activity"/>
    <property type="evidence" value="ECO:0007669"/>
    <property type="project" value="TreeGrafter"/>
</dbReference>
<dbReference type="RefSeq" id="WP_088521855.1">
    <property type="nucleotide sequence ID" value="NZ_FYDG01000011.1"/>
</dbReference>
<accession>A0A212S3H1</accession>
<evidence type="ECO:0000256" key="10">
    <source>
        <dbReference type="SAM" id="MobiDB-lite"/>
    </source>
</evidence>
<sequence>MIRLSTLLLAGVSLSPVAALAQALPPIEVNAERAPPPAAAPASEPAPDGTTRAEILNYTPRGNDLAAALGDAPGVSLASGGGVSSLPVIHGLNDDRNAIVLGGVPIASACANHMNPPLSYIDPLAAGEVEVLTANVPVSKGGDSIGGAIIVKPRAPIFAAPAEKGPGFVASATVSSSFRSNNGGVSVGGHAAIANDHFSLSYDGAWSKAGDYHAGGGAEVRATRYEAQNHSATLAYQNDGHLIAFRYDHQYIPYQGFPNQYMDMLLNRGNTFDLSYKGAYGFGRIEANAYYHLTQHYMNFLAERVGYATSPASGMPMYVNGQDFGYRLKAEIDASADDLVRLGSELHLQRLNEWWPTPANMVMMGPGMMCCGTFVNVNDGRRDVLSTYAEWERRWSPQWSTRLGLRNDVVWMNAGDVQGYSPMMYGADAAAFNARSHDRTDINFDLSALARYAPSDAASYEFGYTRKTRSPALYERYTWATSAMAAHMIGWFGDGNGYVGDVNLKPEVAHSLAVTGRWGGPDWSASATPYYSYVQDFIDVDYVKTLGSGVNATNLLRFANHDAELYGFDLSGRALIARTVEYGDFSLSGRLNYVRGRRTDGLNLYHMAPLNGKVALENSIALFGGRLTSAAEVRAVAAKTDVQSVRLEPTTPSFAVFNLRAAFEVQNLRFDLGVENLADKLYYEPLGGVDVADWRAGANSLLHSPLAAQGRTVYGGVTVKF</sequence>
<keyword evidence="2 8" id="KW-0813">Transport</keyword>
<dbReference type="PANTHER" id="PTHR30069">
    <property type="entry name" value="TONB-DEPENDENT OUTER MEMBRANE RECEPTOR"/>
    <property type="match status" value="1"/>
</dbReference>
<keyword evidence="7 8" id="KW-0998">Cell outer membrane</keyword>
<keyword evidence="4 8" id="KW-0812">Transmembrane</keyword>
<evidence type="ECO:0000256" key="7">
    <source>
        <dbReference type="ARBA" id="ARBA00023237"/>
    </source>
</evidence>
<dbReference type="InterPro" id="IPR012910">
    <property type="entry name" value="Plug_dom"/>
</dbReference>
<comment type="subcellular location">
    <subcellularLocation>
        <location evidence="1 8">Cell outer membrane</location>
        <topology evidence="1 8">Multi-pass membrane protein</topology>
    </subcellularLocation>
</comment>
<comment type="similarity">
    <text evidence="8 9">Belongs to the TonB-dependent receptor family.</text>
</comment>
<evidence type="ECO:0000256" key="3">
    <source>
        <dbReference type="ARBA" id="ARBA00022452"/>
    </source>
</evidence>
<dbReference type="Gene3D" id="2.40.170.20">
    <property type="entry name" value="TonB-dependent receptor, beta-barrel domain"/>
    <property type="match status" value="1"/>
</dbReference>
<feature type="region of interest" description="Disordered" evidence="10">
    <location>
        <begin position="32"/>
        <end position="52"/>
    </location>
</feature>
<feature type="chain" id="PRO_5012578091" evidence="11">
    <location>
        <begin position="22"/>
        <end position="721"/>
    </location>
</feature>
<evidence type="ECO:0000259" key="13">
    <source>
        <dbReference type="Pfam" id="PF07715"/>
    </source>
</evidence>
<dbReference type="InterPro" id="IPR036942">
    <property type="entry name" value="Beta-barrel_TonB_sf"/>
</dbReference>
<dbReference type="InterPro" id="IPR000531">
    <property type="entry name" value="Beta-barrel_TonB"/>
</dbReference>
<dbReference type="InterPro" id="IPR037066">
    <property type="entry name" value="Plug_dom_sf"/>
</dbReference>
<dbReference type="OrthoDB" id="9760333at2"/>
<organism evidence="14 15">
    <name type="scientific">Rhodoblastus acidophilus</name>
    <name type="common">Rhodopseudomonas acidophila</name>
    <dbReference type="NCBI Taxonomy" id="1074"/>
    <lineage>
        <taxon>Bacteria</taxon>
        <taxon>Pseudomonadati</taxon>
        <taxon>Pseudomonadota</taxon>
        <taxon>Alphaproteobacteria</taxon>
        <taxon>Hyphomicrobiales</taxon>
        <taxon>Rhodoblastaceae</taxon>
        <taxon>Rhodoblastus</taxon>
    </lineage>
</organism>
<proteinExistence type="inferred from homology"/>
<dbReference type="EMBL" id="FYDG01000011">
    <property type="protein sequence ID" value="SNB79670.1"/>
    <property type="molecule type" value="Genomic_DNA"/>
</dbReference>
<dbReference type="Proteomes" id="UP000198418">
    <property type="component" value="Unassembled WGS sequence"/>
</dbReference>
<evidence type="ECO:0000256" key="11">
    <source>
        <dbReference type="SAM" id="SignalP"/>
    </source>
</evidence>
<evidence type="ECO:0000256" key="5">
    <source>
        <dbReference type="ARBA" id="ARBA00023077"/>
    </source>
</evidence>
<evidence type="ECO:0000259" key="12">
    <source>
        <dbReference type="Pfam" id="PF00593"/>
    </source>
</evidence>
<keyword evidence="11" id="KW-0732">Signal</keyword>
<keyword evidence="6 8" id="KW-0472">Membrane</keyword>
<keyword evidence="5 9" id="KW-0798">TonB box</keyword>
<evidence type="ECO:0000256" key="1">
    <source>
        <dbReference type="ARBA" id="ARBA00004571"/>
    </source>
</evidence>
<dbReference type="PROSITE" id="PS52016">
    <property type="entry name" value="TONB_DEPENDENT_REC_3"/>
    <property type="match status" value="1"/>
</dbReference>
<dbReference type="GO" id="GO:0009279">
    <property type="term" value="C:cell outer membrane"/>
    <property type="evidence" value="ECO:0007669"/>
    <property type="project" value="UniProtKB-SubCell"/>
</dbReference>
<dbReference type="Pfam" id="PF00593">
    <property type="entry name" value="TonB_dep_Rec_b-barrel"/>
    <property type="match status" value="1"/>
</dbReference>
<gene>
    <name evidence="14" type="ORF">SAMN06265338_11191</name>
</gene>
<dbReference type="Gene3D" id="2.170.130.10">
    <property type="entry name" value="TonB-dependent receptor, plug domain"/>
    <property type="match status" value="1"/>
</dbReference>
<dbReference type="GO" id="GO:0044718">
    <property type="term" value="P:siderophore transmembrane transport"/>
    <property type="evidence" value="ECO:0007669"/>
    <property type="project" value="TreeGrafter"/>
</dbReference>
<evidence type="ECO:0000256" key="8">
    <source>
        <dbReference type="PROSITE-ProRule" id="PRU01360"/>
    </source>
</evidence>
<dbReference type="Pfam" id="PF07715">
    <property type="entry name" value="Plug"/>
    <property type="match status" value="1"/>
</dbReference>
<dbReference type="AlphaFoldDB" id="A0A212S3H1"/>
<feature type="domain" description="TonB-dependent receptor-like beta-barrel" evidence="12">
    <location>
        <begin position="229"/>
        <end position="677"/>
    </location>
</feature>
<evidence type="ECO:0000256" key="9">
    <source>
        <dbReference type="RuleBase" id="RU003357"/>
    </source>
</evidence>
<keyword evidence="15" id="KW-1185">Reference proteome</keyword>
<evidence type="ECO:0000313" key="14">
    <source>
        <dbReference type="EMBL" id="SNB79670.1"/>
    </source>
</evidence>
<evidence type="ECO:0000313" key="15">
    <source>
        <dbReference type="Proteomes" id="UP000198418"/>
    </source>
</evidence>
<name>A0A212S3H1_RHOAC</name>
<keyword evidence="3 8" id="KW-1134">Transmembrane beta strand</keyword>
<evidence type="ECO:0000256" key="2">
    <source>
        <dbReference type="ARBA" id="ARBA00022448"/>
    </source>
</evidence>